<dbReference type="InterPro" id="IPR056884">
    <property type="entry name" value="NPHP3-like_N"/>
</dbReference>
<dbReference type="PANTHER" id="PTHR10622">
    <property type="entry name" value="HET DOMAIN-CONTAINING PROTEIN"/>
    <property type="match status" value="1"/>
</dbReference>
<keyword evidence="2" id="KW-0040">ANK repeat</keyword>
<accession>A0A9Q8ZCQ6</accession>
<evidence type="ECO:0000256" key="1">
    <source>
        <dbReference type="ARBA" id="ARBA00022737"/>
    </source>
</evidence>
<feature type="repeat" description="ANK" evidence="2">
    <location>
        <begin position="449"/>
        <end position="481"/>
    </location>
</feature>
<dbReference type="PROSITE" id="PS50088">
    <property type="entry name" value="ANK_REPEAT"/>
    <property type="match status" value="1"/>
</dbReference>
<keyword evidence="6" id="KW-1185">Reference proteome</keyword>
<dbReference type="Pfam" id="PF13637">
    <property type="entry name" value="Ank_4"/>
    <property type="match status" value="1"/>
</dbReference>
<gene>
    <name evidence="5" type="ORF">yc1106_06941</name>
</gene>
<organism evidence="5 6">
    <name type="scientific">Curvularia clavata</name>
    <dbReference type="NCBI Taxonomy" id="95742"/>
    <lineage>
        <taxon>Eukaryota</taxon>
        <taxon>Fungi</taxon>
        <taxon>Dikarya</taxon>
        <taxon>Ascomycota</taxon>
        <taxon>Pezizomycotina</taxon>
        <taxon>Dothideomycetes</taxon>
        <taxon>Pleosporomycetidae</taxon>
        <taxon>Pleosporales</taxon>
        <taxon>Pleosporineae</taxon>
        <taxon>Pleosporaceae</taxon>
        <taxon>Curvularia</taxon>
    </lineage>
</organism>
<keyword evidence="1" id="KW-0677">Repeat</keyword>
<dbReference type="SUPFAM" id="SSF48403">
    <property type="entry name" value="Ankyrin repeat"/>
    <property type="match status" value="1"/>
</dbReference>
<dbReference type="InterPro" id="IPR002110">
    <property type="entry name" value="Ankyrin_rpt"/>
</dbReference>
<sequence length="830" mass="93344">MDTAGNQYDKDGGYQTSEPNGNYLKAGNGLASSESEDLDWLFDDNFEVLSDSRKVDDTVMDMRVDSSLVGLGDEQNVFAYQPMRLLHITRDGKLTLKHFDTLHDDIPPYAVVSYASENGDVAYNDLKRLRPRLRRNIGAIKGNGWEKIHFCAQQAKDHGLNYFWIESCCVNRAHSSEVKQTIDATFELLKNAQTCYVLLSDVHSRSLEGEGESAFKKSTWFTHCYTFLDLVVPSSVEFFSRDGTRLGDRTSLLNVIQEAMGCASKTLSVTDLSLLNNLPLSDPQVVLPLSQRRRAICKRSSVYCLLGMFGCSTLTASAEDKARALEQLQKATQDKDRRDKIYRWLLAPDPSTNYRKALKQREPGTGLWFLNSAEFREWKDRVVSSRLWVQGTPGSGKTILSATVIENLQQHCHGDASMVAAYFYFDINDEQKQDARPMLRADVNAQGGRYGSALQAAASKGHLDVVSILLNNGADFSAQGGHFGSAINAARLCGHISIVDLILEFSKSNTGSNVAPSDSGYASQRQALSVISPSLPDPGVLHDSLTGNQSIDQTPGYCDEETYPDDIRSIQSDNESIGSKISTTRSRAELFAVNHLATFFAQLDDLRLLHEVALQKIQRRRFISNYRRILKSYYKRLLKEAASSTEKAVTRVLQSRRNRPSLEKFLAQPAEKEYLEDWLGRMQGTEYERSALAIQQPPFNDFQLEDGGSDSGFDTEPETEAEDEFTNIDGAERFLQQGLAFHNLVLDIRLLMLPHSLRQIVETTPKCSLQVIENNDTSWVNNAKAFLESHTGYKWDWWPLAPRIPNLDIGEQHLQWKVRIRNFNQLLMSC</sequence>
<feature type="region of interest" description="Disordered" evidence="3">
    <location>
        <begin position="1"/>
        <end position="30"/>
    </location>
</feature>
<evidence type="ECO:0000313" key="6">
    <source>
        <dbReference type="Proteomes" id="UP001056012"/>
    </source>
</evidence>
<dbReference type="PANTHER" id="PTHR10622:SF10">
    <property type="entry name" value="HET DOMAIN-CONTAINING PROTEIN"/>
    <property type="match status" value="1"/>
</dbReference>
<dbReference type="InterPro" id="IPR036770">
    <property type="entry name" value="Ankyrin_rpt-contain_sf"/>
</dbReference>
<name>A0A9Q8ZCQ6_CURCL</name>
<evidence type="ECO:0000259" key="4">
    <source>
        <dbReference type="Pfam" id="PF24883"/>
    </source>
</evidence>
<dbReference type="Proteomes" id="UP001056012">
    <property type="component" value="Chromosome 5"/>
</dbReference>
<reference evidence="5" key="1">
    <citation type="submission" date="2021-12" db="EMBL/GenBank/DDBJ databases">
        <title>Curvularia clavata genome.</title>
        <authorList>
            <person name="Cao Y."/>
        </authorList>
    </citation>
    <scope>NUCLEOTIDE SEQUENCE</scope>
    <source>
        <strain evidence="5">Yc1106</strain>
    </source>
</reference>
<evidence type="ECO:0000256" key="2">
    <source>
        <dbReference type="PROSITE-ProRule" id="PRU00023"/>
    </source>
</evidence>
<dbReference type="PROSITE" id="PS50297">
    <property type="entry name" value="ANK_REP_REGION"/>
    <property type="match status" value="1"/>
</dbReference>
<dbReference type="AlphaFoldDB" id="A0A9Q8ZCQ6"/>
<dbReference type="VEuPathDB" id="FungiDB:yc1106_06941"/>
<feature type="domain" description="Nephrocystin 3-like N-terminal" evidence="4">
    <location>
        <begin position="364"/>
        <end position="441"/>
    </location>
</feature>
<dbReference type="Gene3D" id="1.25.40.20">
    <property type="entry name" value="Ankyrin repeat-containing domain"/>
    <property type="match status" value="1"/>
</dbReference>
<dbReference type="EMBL" id="CP089278">
    <property type="protein sequence ID" value="USP79667.1"/>
    <property type="molecule type" value="Genomic_DNA"/>
</dbReference>
<evidence type="ECO:0000256" key="3">
    <source>
        <dbReference type="SAM" id="MobiDB-lite"/>
    </source>
</evidence>
<protein>
    <submittedName>
        <fullName evidence="5">Ankyrin repeat-containing domain protein</fullName>
    </submittedName>
</protein>
<dbReference type="OrthoDB" id="1577640at2759"/>
<proteinExistence type="predicted"/>
<dbReference type="Pfam" id="PF24883">
    <property type="entry name" value="NPHP3_N"/>
    <property type="match status" value="1"/>
</dbReference>
<evidence type="ECO:0000313" key="5">
    <source>
        <dbReference type="EMBL" id="USP79667.1"/>
    </source>
</evidence>